<keyword evidence="2 5" id="KW-0808">Transferase</keyword>
<protein>
    <recommendedName>
        <fullName evidence="1">D-inositol 3-phosphate glycosyltransferase</fullName>
    </recommendedName>
</protein>
<dbReference type="Gene3D" id="3.40.50.2000">
    <property type="entry name" value="Glycogen Phosphorylase B"/>
    <property type="match status" value="2"/>
</dbReference>
<evidence type="ECO:0000259" key="4">
    <source>
        <dbReference type="Pfam" id="PF11380"/>
    </source>
</evidence>
<dbReference type="Pfam" id="PF00534">
    <property type="entry name" value="Glycos_transf_1"/>
    <property type="match status" value="1"/>
</dbReference>
<comment type="caution">
    <text evidence="5">The sequence shown here is derived from an EMBL/GenBank/DDBJ whole genome shotgun (WGS) entry which is preliminary data.</text>
</comment>
<evidence type="ECO:0000313" key="5">
    <source>
        <dbReference type="EMBL" id="MDI3408896.1"/>
    </source>
</evidence>
<dbReference type="InterPro" id="IPR001296">
    <property type="entry name" value="Glyco_trans_1"/>
</dbReference>
<reference evidence="5 6" key="1">
    <citation type="submission" date="2023-05" db="EMBL/GenBank/DDBJ databases">
        <title>Draft genome sequence of Streptomyces sp. B-S-A6 isolated from a cave soil in Thailand.</title>
        <authorList>
            <person name="Chamroensaksri N."/>
            <person name="Muangham S."/>
        </authorList>
    </citation>
    <scope>NUCLEOTIDE SEQUENCE [LARGE SCALE GENOMIC DNA]</scope>
    <source>
        <strain evidence="5 6">B-S-A6</strain>
    </source>
</reference>
<evidence type="ECO:0000256" key="2">
    <source>
        <dbReference type="ARBA" id="ARBA00022679"/>
    </source>
</evidence>
<dbReference type="Proteomes" id="UP001223978">
    <property type="component" value="Unassembled WGS sequence"/>
</dbReference>
<name>A0ABT6SNS7_9ACTN</name>
<evidence type="ECO:0000313" key="6">
    <source>
        <dbReference type="Proteomes" id="UP001223978"/>
    </source>
</evidence>
<proteinExistence type="predicted"/>
<dbReference type="RefSeq" id="WP_282546772.1">
    <property type="nucleotide sequence ID" value="NZ_JASCIQ010000054.1"/>
</dbReference>
<keyword evidence="5" id="KW-0328">Glycosyltransferase</keyword>
<dbReference type="PANTHER" id="PTHR12526:SF627">
    <property type="entry name" value="D-RHAMNOSYLTRANSFERASE WBPZ"/>
    <property type="match status" value="1"/>
</dbReference>
<gene>
    <name evidence="5" type="ORF">QIS96_34410</name>
</gene>
<evidence type="ECO:0000256" key="1">
    <source>
        <dbReference type="ARBA" id="ARBA00021292"/>
    </source>
</evidence>
<evidence type="ECO:0000259" key="3">
    <source>
        <dbReference type="Pfam" id="PF00534"/>
    </source>
</evidence>
<keyword evidence="6" id="KW-1185">Reference proteome</keyword>
<dbReference type="SUPFAM" id="SSF53756">
    <property type="entry name" value="UDP-Glycosyltransferase/glycogen phosphorylase"/>
    <property type="match status" value="1"/>
</dbReference>
<dbReference type="EMBL" id="JASCIQ010000054">
    <property type="protein sequence ID" value="MDI3408896.1"/>
    <property type="molecule type" value="Genomic_DNA"/>
</dbReference>
<sequence length="874" mass="94011">MKITYLLARADESGCAERAACTQAGRLADRCEVEVLSVFRTRPEPSLPEARALPVRHLIDRTTSPGRPLRPCTLDDAALDALARLPTELADPAGESGFDRLADLELSAALAALDTDVLVTTSPTLLAAAVTHAPARVATVHQHRRTASPVDPLLLHGPRLDALVAPTERTRLWLAESLGGSAPELAVIPYAVPDGFRPCADGEGRVVVLAARRTAGQRVDHAIRAFAEIADAHPDWTLRIFTDDGRAYGSQSYGSQAYEHESEHELRRLVDASGLHDRVQLLGPCRDMAAEWAKAGIGLLTSGHDETDPPALIEALAAGAPVVAYDVPGGPAEIVRHRVDGLLVPPGDVPALAAALSSLMGDPETLRDHGLAARRGAYERFSSVRVTGLWEELCTRLAARRDRPERLAERADRVAAAIGTGGCAFRSAAPRPAGPLPSADESARENELLERGAAKHLVRSAGRLAEERDDLTLPAAVDRNLRLTTAALESYAVRYLLVRTGGTAHTLAVDADERGHALKALAEATAGEAVYAELLGPHTAAPGPMLAERLDRVSDVGAVGGVKVFRPVTTSTRSLQYGADAACTVAFWSRARDGGPWRAPFGSTLAGAELPDLRPSAELTAAGRRYPTLQVFTERLAGDVDFPVDAVYTQANKARGRDQLRYFLRSLTQYAPWIRHVHLVTADGRPPSWLAPDHPGLTVVADTDAAPAVEGLSEHFLHFSDGMFLGRPTHPDTFFLSSGLPRVFWSTTSEPPLPEHSTELLGRTLTHGVLQAPYALRRSVLAELAERRPPSLQQHYAYLTGRAVPGTLAYECVNLADRAGHGQLGRLLQCRDRTAFRIAESPTGALPEQERTLALRAFLTAYFPVPSPYESRSK</sequence>
<dbReference type="GO" id="GO:0016757">
    <property type="term" value="F:glycosyltransferase activity"/>
    <property type="evidence" value="ECO:0007669"/>
    <property type="project" value="UniProtKB-KW"/>
</dbReference>
<dbReference type="InterPro" id="IPR021520">
    <property type="entry name" value="Stealth_CR2"/>
</dbReference>
<organism evidence="5 6">
    <name type="scientific">Streptomyces cavernicola</name>
    <dbReference type="NCBI Taxonomy" id="3043613"/>
    <lineage>
        <taxon>Bacteria</taxon>
        <taxon>Bacillati</taxon>
        <taxon>Actinomycetota</taxon>
        <taxon>Actinomycetes</taxon>
        <taxon>Kitasatosporales</taxon>
        <taxon>Streptomycetaceae</taxon>
        <taxon>Streptomyces</taxon>
    </lineage>
</organism>
<feature type="domain" description="Stealth protein CR2 conserved region 2" evidence="4">
    <location>
        <begin position="655"/>
        <end position="705"/>
    </location>
</feature>
<feature type="domain" description="Glycosyl transferase family 1" evidence="3">
    <location>
        <begin position="202"/>
        <end position="374"/>
    </location>
</feature>
<dbReference type="PANTHER" id="PTHR12526">
    <property type="entry name" value="GLYCOSYLTRANSFERASE"/>
    <property type="match status" value="1"/>
</dbReference>
<accession>A0ABT6SNS7</accession>
<dbReference type="Pfam" id="PF11380">
    <property type="entry name" value="Stealth_CR2"/>
    <property type="match status" value="1"/>
</dbReference>